<evidence type="ECO:0000313" key="2">
    <source>
        <dbReference type="Proteomes" id="UP000479000"/>
    </source>
</evidence>
<evidence type="ECO:0000313" key="1">
    <source>
        <dbReference type="EMBL" id="CAB0012289.1"/>
    </source>
</evidence>
<protein>
    <submittedName>
        <fullName evidence="1">Uncharacterized protein</fullName>
    </submittedName>
</protein>
<organism evidence="1 2">
    <name type="scientific">Nesidiocoris tenuis</name>
    <dbReference type="NCBI Taxonomy" id="355587"/>
    <lineage>
        <taxon>Eukaryota</taxon>
        <taxon>Metazoa</taxon>
        <taxon>Ecdysozoa</taxon>
        <taxon>Arthropoda</taxon>
        <taxon>Hexapoda</taxon>
        <taxon>Insecta</taxon>
        <taxon>Pterygota</taxon>
        <taxon>Neoptera</taxon>
        <taxon>Paraneoptera</taxon>
        <taxon>Hemiptera</taxon>
        <taxon>Heteroptera</taxon>
        <taxon>Panheteroptera</taxon>
        <taxon>Cimicomorpha</taxon>
        <taxon>Miridae</taxon>
        <taxon>Dicyphina</taxon>
        <taxon>Nesidiocoris</taxon>
    </lineage>
</organism>
<dbReference type="EMBL" id="CADCXU010025183">
    <property type="protein sequence ID" value="CAB0012289.1"/>
    <property type="molecule type" value="Genomic_DNA"/>
</dbReference>
<keyword evidence="2" id="KW-1185">Reference proteome</keyword>
<reference evidence="1 2" key="1">
    <citation type="submission" date="2020-02" db="EMBL/GenBank/DDBJ databases">
        <authorList>
            <person name="Ferguson B K."/>
        </authorList>
    </citation>
    <scope>NUCLEOTIDE SEQUENCE [LARGE SCALE GENOMIC DNA]</scope>
</reference>
<dbReference type="Proteomes" id="UP000479000">
    <property type="component" value="Unassembled WGS sequence"/>
</dbReference>
<proteinExistence type="predicted"/>
<gene>
    <name evidence="1" type="ORF">NTEN_LOCUS17050</name>
</gene>
<accession>A0A6H5H7H8</accession>
<name>A0A6H5H7H8_9HEMI</name>
<sequence>MFLKVENPIGQVRCSQCYPSRPAGSNANPICPKLVLSGHNETPTMRHHLIVDQCVPGVLFFFKFHF</sequence>
<dbReference type="AlphaFoldDB" id="A0A6H5H7H8"/>